<dbReference type="Pfam" id="PF00270">
    <property type="entry name" value="DEAD"/>
    <property type="match status" value="1"/>
</dbReference>
<dbReference type="GO" id="GO:0000724">
    <property type="term" value="P:double-strand break repair via homologous recombination"/>
    <property type="evidence" value="ECO:0007669"/>
    <property type="project" value="TreeGrafter"/>
</dbReference>
<comment type="catalytic activity">
    <reaction evidence="4">
        <text>Couples ATP hydrolysis with the unwinding of duplex DNA by translocating in the 3'-5' direction.</text>
        <dbReference type="EC" id="5.6.2.4"/>
    </reaction>
</comment>
<evidence type="ECO:0000256" key="4">
    <source>
        <dbReference type="ARBA" id="ARBA00034617"/>
    </source>
</evidence>
<name>A0AAD7EG14_9AGAR</name>
<dbReference type="SMART" id="SM00487">
    <property type="entry name" value="DEXDc"/>
    <property type="match status" value="1"/>
</dbReference>
<dbReference type="Proteomes" id="UP001218218">
    <property type="component" value="Unassembled WGS sequence"/>
</dbReference>
<dbReference type="InterPro" id="IPR011545">
    <property type="entry name" value="DEAD/DEAH_box_helicase_dom"/>
</dbReference>
<gene>
    <name evidence="8" type="ORF">DFH08DRAFT_971323</name>
</gene>
<feature type="region of interest" description="Disordered" evidence="6">
    <location>
        <begin position="648"/>
        <end position="700"/>
    </location>
</feature>
<reference evidence="8" key="1">
    <citation type="submission" date="2023-03" db="EMBL/GenBank/DDBJ databases">
        <title>Massive genome expansion in bonnet fungi (Mycena s.s.) driven by repeated elements and novel gene families across ecological guilds.</title>
        <authorList>
            <consortium name="Lawrence Berkeley National Laboratory"/>
            <person name="Harder C.B."/>
            <person name="Miyauchi S."/>
            <person name="Viragh M."/>
            <person name="Kuo A."/>
            <person name="Thoen E."/>
            <person name="Andreopoulos B."/>
            <person name="Lu D."/>
            <person name="Skrede I."/>
            <person name="Drula E."/>
            <person name="Henrissat B."/>
            <person name="Morin E."/>
            <person name="Kohler A."/>
            <person name="Barry K."/>
            <person name="LaButti K."/>
            <person name="Morin E."/>
            <person name="Salamov A."/>
            <person name="Lipzen A."/>
            <person name="Mereny Z."/>
            <person name="Hegedus B."/>
            <person name="Baldrian P."/>
            <person name="Stursova M."/>
            <person name="Weitz H."/>
            <person name="Taylor A."/>
            <person name="Grigoriev I.V."/>
            <person name="Nagy L.G."/>
            <person name="Martin F."/>
            <person name="Kauserud H."/>
        </authorList>
    </citation>
    <scope>NUCLEOTIDE SEQUENCE</scope>
    <source>
        <strain evidence="8">CBHHK002</strain>
    </source>
</reference>
<dbReference type="Gene3D" id="3.40.50.300">
    <property type="entry name" value="P-loop containing nucleotide triphosphate hydrolases"/>
    <property type="match status" value="2"/>
</dbReference>
<dbReference type="EMBL" id="JARIHO010000057">
    <property type="protein sequence ID" value="KAJ7318583.1"/>
    <property type="molecule type" value="Genomic_DNA"/>
</dbReference>
<dbReference type="GO" id="GO:0043138">
    <property type="term" value="F:3'-5' DNA helicase activity"/>
    <property type="evidence" value="ECO:0007669"/>
    <property type="project" value="UniProtKB-EC"/>
</dbReference>
<organism evidence="8 9">
    <name type="scientific">Mycena albidolilacea</name>
    <dbReference type="NCBI Taxonomy" id="1033008"/>
    <lineage>
        <taxon>Eukaryota</taxon>
        <taxon>Fungi</taxon>
        <taxon>Dikarya</taxon>
        <taxon>Basidiomycota</taxon>
        <taxon>Agaricomycotina</taxon>
        <taxon>Agaricomycetes</taxon>
        <taxon>Agaricomycetidae</taxon>
        <taxon>Agaricales</taxon>
        <taxon>Marasmiineae</taxon>
        <taxon>Mycenaceae</taxon>
        <taxon>Mycena</taxon>
    </lineage>
</organism>
<evidence type="ECO:0000313" key="9">
    <source>
        <dbReference type="Proteomes" id="UP001218218"/>
    </source>
</evidence>
<dbReference type="AlphaFoldDB" id="A0AAD7EG14"/>
<feature type="domain" description="Helicase ATP-binding" evidence="7">
    <location>
        <begin position="81"/>
        <end position="264"/>
    </location>
</feature>
<comment type="similarity">
    <text evidence="1">Belongs to the helicase family. RecQ subfamily.</text>
</comment>
<dbReference type="SUPFAM" id="SSF52540">
    <property type="entry name" value="P-loop containing nucleoside triphosphate hydrolases"/>
    <property type="match status" value="2"/>
</dbReference>
<protein>
    <recommendedName>
        <fullName evidence="5">DNA 3'-5' helicase</fullName>
        <ecNumber evidence="5">5.6.2.4</ecNumber>
    </recommendedName>
</protein>
<proteinExistence type="inferred from homology"/>
<sequence>MDPHDHSIYQELRQALQDIRQKPLPALQALALDILPSDSYPSQFIDSLDDTHKTISLRACLLVFYASKRTIIPRQYQLETMNALEDGRDILVDSGTGSGKTLCMIIPNLMHPHTTSITISPLKRLQITQVTEFQKWGINAISINEDTPNTPELWNQIRDGYFQHLIVQPEQLGSFHGHMPRLARLLTSVQFARKIARVHIDEIHFLYIAGLPHYGLPAFRPAWGGLNELRLRLPKGTPVQAHSGTLPPHIKSAVIEHLNFNPSTFLSLKLSTNRPNIVYVTHRIVGSLSDFRNLDFLISNPFTHIIKTVVYHDDTQQCADAVAFNERRLPPELRNTGLIRHYHGGMSKAYLQHVFDDFSNPKGTCKILHTTEGASTNFFRASTSMILSLDYGVTQKKLTALQRAGRGGRRGQMAVYLCMAEPWAYSASLDGVELNSTDPDRPIAGHLTKYSRKPARTGLAMVKYVRSKVCLRELIRQYLADESREALNVSYEWCCDLDHPNDPSRKFDKRSFFPGRFIYQDEDGRIYAGDVGEADREHLNPPKSRKHKANRLSNRRVIDRVGLQAELRSWVLSAHSSDPLRAVRPPTYILDAKAIKTLSTVHPDRLSSVSQVVAVLEETDEWEVEWGSNVFAVISAYDAELQKAAEISGAGKTKTATRAKGRKEMGGDDEYEPAAKRTRNELPLADVSTNVRRSDPLALK</sequence>
<dbReference type="GO" id="GO:0005737">
    <property type="term" value="C:cytoplasm"/>
    <property type="evidence" value="ECO:0007669"/>
    <property type="project" value="TreeGrafter"/>
</dbReference>
<evidence type="ECO:0000256" key="1">
    <source>
        <dbReference type="ARBA" id="ARBA00005446"/>
    </source>
</evidence>
<comment type="caution">
    <text evidence="8">The sequence shown here is derived from an EMBL/GenBank/DDBJ whole genome shotgun (WGS) entry which is preliminary data.</text>
</comment>
<dbReference type="InterPro" id="IPR027417">
    <property type="entry name" value="P-loop_NTPase"/>
</dbReference>
<accession>A0AAD7EG14</accession>
<dbReference type="PROSITE" id="PS51192">
    <property type="entry name" value="HELICASE_ATP_BIND_1"/>
    <property type="match status" value="1"/>
</dbReference>
<dbReference type="PANTHER" id="PTHR13710">
    <property type="entry name" value="DNA HELICASE RECQ FAMILY MEMBER"/>
    <property type="match status" value="1"/>
</dbReference>
<evidence type="ECO:0000259" key="7">
    <source>
        <dbReference type="PROSITE" id="PS51192"/>
    </source>
</evidence>
<dbReference type="GO" id="GO:0005524">
    <property type="term" value="F:ATP binding"/>
    <property type="evidence" value="ECO:0007669"/>
    <property type="project" value="InterPro"/>
</dbReference>
<keyword evidence="2" id="KW-0238">DNA-binding</keyword>
<dbReference type="GO" id="GO:0003677">
    <property type="term" value="F:DNA binding"/>
    <property type="evidence" value="ECO:0007669"/>
    <property type="project" value="UniProtKB-KW"/>
</dbReference>
<evidence type="ECO:0000256" key="3">
    <source>
        <dbReference type="ARBA" id="ARBA00023235"/>
    </source>
</evidence>
<dbReference type="InterPro" id="IPR014001">
    <property type="entry name" value="Helicase_ATP-bd"/>
</dbReference>
<keyword evidence="3" id="KW-0413">Isomerase</keyword>
<keyword evidence="9" id="KW-1185">Reference proteome</keyword>
<evidence type="ECO:0000256" key="6">
    <source>
        <dbReference type="SAM" id="MobiDB-lite"/>
    </source>
</evidence>
<evidence type="ECO:0000256" key="5">
    <source>
        <dbReference type="ARBA" id="ARBA00034808"/>
    </source>
</evidence>
<dbReference type="GO" id="GO:0005694">
    <property type="term" value="C:chromosome"/>
    <property type="evidence" value="ECO:0007669"/>
    <property type="project" value="TreeGrafter"/>
</dbReference>
<evidence type="ECO:0000313" key="8">
    <source>
        <dbReference type="EMBL" id="KAJ7318583.1"/>
    </source>
</evidence>
<dbReference type="PANTHER" id="PTHR13710:SF105">
    <property type="entry name" value="ATP-DEPENDENT DNA HELICASE Q1"/>
    <property type="match status" value="1"/>
</dbReference>
<dbReference type="EC" id="5.6.2.4" evidence="5"/>
<evidence type="ECO:0000256" key="2">
    <source>
        <dbReference type="ARBA" id="ARBA00023125"/>
    </source>
</evidence>
<dbReference type="GO" id="GO:0009378">
    <property type="term" value="F:four-way junction helicase activity"/>
    <property type="evidence" value="ECO:0007669"/>
    <property type="project" value="TreeGrafter"/>
</dbReference>